<dbReference type="SUPFAM" id="SSF140453">
    <property type="entry name" value="EsxAB dimer-like"/>
    <property type="match status" value="1"/>
</dbReference>
<reference evidence="1 2" key="1">
    <citation type="submission" date="2017-03" db="EMBL/GenBank/DDBJ databases">
        <title>Genomic insights into Mycobacterium simiae human colonization.</title>
        <authorList>
            <person name="Steffani J.L."/>
            <person name="Brunck M.E."/>
            <person name="Cruz E."/>
            <person name="Montiel R."/>
            <person name="Barona F."/>
        </authorList>
    </citation>
    <scope>NUCLEOTIDE SEQUENCE [LARGE SCALE GENOMIC DNA]</scope>
    <source>
        <strain evidence="1 2">MsiGto</strain>
    </source>
</reference>
<keyword evidence="2" id="KW-1185">Reference proteome</keyword>
<accession>A0A1X0Y707</accession>
<gene>
    <name evidence="1" type="ORF">B5M45_12105</name>
</gene>
<dbReference type="RefSeq" id="WP_084950108.1">
    <property type="nucleotide sequence ID" value="NZ_JASWDE010000001.1"/>
</dbReference>
<dbReference type="InterPro" id="IPR036689">
    <property type="entry name" value="ESAT-6-like_sf"/>
</dbReference>
<protein>
    <submittedName>
        <fullName evidence="1">WXG100 family type VII secretion target</fullName>
    </submittedName>
</protein>
<evidence type="ECO:0000313" key="2">
    <source>
        <dbReference type="Proteomes" id="UP000193040"/>
    </source>
</evidence>
<dbReference type="InterPro" id="IPR010310">
    <property type="entry name" value="T7SS_ESAT-6-like"/>
</dbReference>
<dbReference type="Proteomes" id="UP000193040">
    <property type="component" value="Unassembled WGS sequence"/>
</dbReference>
<name>A0A1X0Y707_MYCSI</name>
<evidence type="ECO:0000313" key="1">
    <source>
        <dbReference type="EMBL" id="ORJ60990.1"/>
    </source>
</evidence>
<sequence length="96" mass="10302">MSDAFRVDPEALADAVQRMADFQRYAESMITEIDSLVSNLHATWSGEAASAHAQAHQHWARGEAMMRAALAQLQAAGAGAHDNYTGAVATNLAMWS</sequence>
<dbReference type="Gene3D" id="1.10.287.1060">
    <property type="entry name" value="ESAT-6-like"/>
    <property type="match status" value="1"/>
</dbReference>
<proteinExistence type="predicted"/>
<dbReference type="Pfam" id="PF06013">
    <property type="entry name" value="WXG100"/>
    <property type="match status" value="1"/>
</dbReference>
<dbReference type="EMBL" id="MZZM01000016">
    <property type="protein sequence ID" value="ORJ60990.1"/>
    <property type="molecule type" value="Genomic_DNA"/>
</dbReference>
<organism evidence="1 2">
    <name type="scientific">Mycobacterium simiae</name>
    <name type="common">Mycobacterium habana</name>
    <dbReference type="NCBI Taxonomy" id="1784"/>
    <lineage>
        <taxon>Bacteria</taxon>
        <taxon>Bacillati</taxon>
        <taxon>Actinomycetota</taxon>
        <taxon>Actinomycetes</taxon>
        <taxon>Mycobacteriales</taxon>
        <taxon>Mycobacteriaceae</taxon>
        <taxon>Mycobacterium</taxon>
        <taxon>Mycobacterium simiae complex</taxon>
    </lineage>
</organism>
<dbReference type="AlphaFoldDB" id="A0A1X0Y707"/>
<dbReference type="STRING" id="1784.VC42_18100"/>
<comment type="caution">
    <text evidence="1">The sequence shown here is derived from an EMBL/GenBank/DDBJ whole genome shotgun (WGS) entry which is preliminary data.</text>
</comment>